<comment type="caution">
    <text evidence="1">The sequence shown here is derived from an EMBL/GenBank/DDBJ whole genome shotgun (WGS) entry which is preliminary data.</text>
</comment>
<name>A0A084XW22_9PROT</name>
<reference evidence="1 2" key="1">
    <citation type="submission" date="2014-07" db="EMBL/GenBank/DDBJ databases">
        <title>Expanding our view of genomic diversity in Candidatus Accumulibacter clades.</title>
        <authorList>
            <person name="Skennerton C.T."/>
            <person name="Barr J.J."/>
            <person name="Slater F.R."/>
            <person name="Bond P.L."/>
            <person name="Tyson G.W."/>
        </authorList>
    </citation>
    <scope>NUCLEOTIDE SEQUENCE [LARGE SCALE GENOMIC DNA]</scope>
    <source>
        <strain evidence="2">SK-01</strain>
    </source>
</reference>
<gene>
    <name evidence="1" type="ORF">CAPSK01_004031</name>
</gene>
<dbReference type="AlphaFoldDB" id="A0A084XW22"/>
<evidence type="ECO:0000313" key="1">
    <source>
        <dbReference type="EMBL" id="KFB66666.1"/>
    </source>
</evidence>
<proteinExistence type="predicted"/>
<dbReference type="EMBL" id="JDSS02000039">
    <property type="protein sequence ID" value="KFB66666.1"/>
    <property type="molecule type" value="Genomic_DNA"/>
</dbReference>
<dbReference type="Proteomes" id="UP000019812">
    <property type="component" value="Unassembled WGS sequence"/>
</dbReference>
<accession>A0A084XW22</accession>
<organism evidence="1 2">
    <name type="scientific">Candidatus Accumulibacter vicinus</name>
    <dbReference type="NCBI Taxonomy" id="2954382"/>
    <lineage>
        <taxon>Bacteria</taxon>
        <taxon>Pseudomonadati</taxon>
        <taxon>Pseudomonadota</taxon>
        <taxon>Betaproteobacteria</taxon>
        <taxon>Candidatus Accumulibacter</taxon>
    </lineage>
</organism>
<sequence length="90" mass="8826">MAATRCFGVASRQVTRPAGSAGSTGQSHCKANPVPASAASAICRAVSAVATVPVVASAKGASSSAVRLLAATTKVRVPKASVCRKVSGCR</sequence>
<protein>
    <submittedName>
        <fullName evidence="1">Uncharacterized protein</fullName>
    </submittedName>
</protein>
<evidence type="ECO:0000313" key="2">
    <source>
        <dbReference type="Proteomes" id="UP000019812"/>
    </source>
</evidence>